<dbReference type="AlphaFoldDB" id="A0A8P4GCR8"/>
<dbReference type="InterPro" id="IPR036397">
    <property type="entry name" value="RNaseH_sf"/>
</dbReference>
<dbReference type="PANTHER" id="PTHR46791">
    <property type="entry name" value="EXPRESSED PROTEIN"/>
    <property type="match status" value="1"/>
</dbReference>
<dbReference type="PROSITE" id="PS50994">
    <property type="entry name" value="INTEGRASE"/>
    <property type="match status" value="1"/>
</dbReference>
<dbReference type="GeneTree" id="ENSGT00940000165266"/>
<dbReference type="InterPro" id="IPR001584">
    <property type="entry name" value="Integrase_cat-core"/>
</dbReference>
<dbReference type="InterPro" id="IPR012337">
    <property type="entry name" value="RNaseH-like_sf"/>
</dbReference>
<protein>
    <recommendedName>
        <fullName evidence="1">Integrase catalytic domain-containing protein</fullName>
    </recommendedName>
</protein>
<dbReference type="GO" id="GO:0003676">
    <property type="term" value="F:nucleic acid binding"/>
    <property type="evidence" value="ECO:0007669"/>
    <property type="project" value="InterPro"/>
</dbReference>
<dbReference type="GeneID" id="127354475"/>
<name>A0A8P4GCR8_DICLA</name>
<reference evidence="2" key="2">
    <citation type="submission" date="2025-09" db="UniProtKB">
        <authorList>
            <consortium name="Ensembl"/>
        </authorList>
    </citation>
    <scope>IDENTIFICATION</scope>
</reference>
<accession>A0A8P4GCR8</accession>
<dbReference type="PANTHER" id="PTHR46791:SF4">
    <property type="match status" value="1"/>
</dbReference>
<evidence type="ECO:0000259" key="1">
    <source>
        <dbReference type="PROSITE" id="PS50994"/>
    </source>
</evidence>
<dbReference type="Pfam" id="PF24764">
    <property type="entry name" value="rva_4"/>
    <property type="match status" value="1"/>
</dbReference>
<dbReference type="OrthoDB" id="2686689at2759"/>
<reference evidence="2" key="1">
    <citation type="submission" date="2025-08" db="UniProtKB">
        <authorList>
            <consortium name="Ensembl"/>
        </authorList>
    </citation>
    <scope>IDENTIFICATION</scope>
</reference>
<gene>
    <name evidence="2" type="primary">LOC127354475</name>
</gene>
<dbReference type="Ensembl" id="ENSDLAT00005078120.1">
    <property type="protein sequence ID" value="ENSDLAP00005077498.1"/>
    <property type="gene ID" value="ENSDLAG00005033530.1"/>
</dbReference>
<dbReference type="OMA" id="RIAIHEC"/>
<evidence type="ECO:0000313" key="3">
    <source>
        <dbReference type="Proteomes" id="UP000694389"/>
    </source>
</evidence>
<dbReference type="Proteomes" id="UP000694389">
    <property type="component" value="Unassembled WGS sequence"/>
</dbReference>
<dbReference type="RefSeq" id="XP_051240358.1">
    <property type="nucleotide sequence ID" value="XM_051384398.1"/>
</dbReference>
<dbReference type="Gene3D" id="3.30.420.10">
    <property type="entry name" value="Ribonuclease H-like superfamily/Ribonuclease H"/>
    <property type="match status" value="1"/>
</dbReference>
<evidence type="ECO:0000313" key="2">
    <source>
        <dbReference type="Ensembl" id="ENSDLAP00005077498.1"/>
    </source>
</evidence>
<dbReference type="GO" id="GO:0015074">
    <property type="term" value="P:DNA integration"/>
    <property type="evidence" value="ECO:0007669"/>
    <property type="project" value="InterPro"/>
</dbReference>
<proteinExistence type="predicted"/>
<keyword evidence="3" id="KW-1185">Reference proteome</keyword>
<organism evidence="2 3">
    <name type="scientific">Dicentrarchus labrax</name>
    <name type="common">European seabass</name>
    <name type="synonym">Morone labrax</name>
    <dbReference type="NCBI Taxonomy" id="13489"/>
    <lineage>
        <taxon>Eukaryota</taxon>
        <taxon>Metazoa</taxon>
        <taxon>Chordata</taxon>
        <taxon>Craniata</taxon>
        <taxon>Vertebrata</taxon>
        <taxon>Euteleostomi</taxon>
        <taxon>Actinopterygii</taxon>
        <taxon>Neopterygii</taxon>
        <taxon>Teleostei</taxon>
        <taxon>Neoteleostei</taxon>
        <taxon>Acanthomorphata</taxon>
        <taxon>Eupercaria</taxon>
        <taxon>Moronidae</taxon>
        <taxon>Dicentrarchus</taxon>
    </lineage>
</organism>
<dbReference type="SUPFAM" id="SSF53098">
    <property type="entry name" value="Ribonuclease H-like"/>
    <property type="match status" value="1"/>
</dbReference>
<sequence length="528" mass="60995">MCNMISAYNLKLNRRKNRMTLFKVITFSCLVQFSFVGVSSNENDIRLFFNNVLECIELIQREDGDHFVQERLFGELRDHLQTLSGFLTISRFTEDSRNREAVNTLRSLYGCLHFLLTTYETRQRTRSENSYVLLPPLVMTGHQGRPQYSISVEQISHLVSLGMNWQSIATSLGVSCRTLYRHRHRLGIQPLTYATLSNDNLNRVVVEILQSTTNAGERYVHGSLRSRGLRIQRWRVRQSLQEIDPIGRSFRRRHAIRRRIYSVPTPNQLWHIDGNHKLVRWRMVFHGCVDGFSRTIIYLACLDNNRASSVLSLFIAGVQNFGLPSRVRCDHGLENTGVARFMLYRRGLNRHSVITGRSVHNQRIERLWAELNRVVSFHFVNLFNFMEENGVLDSLNELHLFCLHYIYLPRIQRAATEFQNQWNNHGLSTQGGQTPLQLWQRGIVNNAGVHNPSMNGICETESGFGVDDNISHSELQTNNVVVVPSINITISNTTIDTLQQTFNPFEDDGNHGIDLFCNLVHFLEERHS</sequence>
<dbReference type="InterPro" id="IPR058913">
    <property type="entry name" value="Integrase_dom_put"/>
</dbReference>
<feature type="domain" description="Integrase catalytic" evidence="1">
    <location>
        <begin position="262"/>
        <end position="443"/>
    </location>
</feature>